<keyword evidence="8" id="KW-1185">Reference proteome</keyword>
<feature type="chain" id="PRO_5012727180" description="Thioredoxin-like protein" evidence="6">
    <location>
        <begin position="16"/>
        <end position="327"/>
    </location>
</feature>
<reference evidence="7 8" key="2">
    <citation type="submission" date="2017-02" db="EMBL/GenBank/DDBJ databases">
        <title>A genome survey and senescence transcriptome analysis in Lentinula edodes.</title>
        <authorList>
            <person name="Sakamoto Y."/>
            <person name="Nakade K."/>
            <person name="Sato S."/>
            <person name="Yoshida Y."/>
            <person name="Miyazaki K."/>
            <person name="Natsume S."/>
            <person name="Konno N."/>
        </authorList>
    </citation>
    <scope>NUCLEOTIDE SEQUENCE [LARGE SCALE GENOMIC DNA]</scope>
    <source>
        <strain evidence="7 8">NBRC 111202</strain>
    </source>
</reference>
<reference evidence="7 8" key="1">
    <citation type="submission" date="2016-08" db="EMBL/GenBank/DDBJ databases">
        <authorList>
            <consortium name="Lentinula edodes genome sequencing consortium"/>
            <person name="Sakamoto Y."/>
            <person name="Nakade K."/>
            <person name="Sato S."/>
            <person name="Yoshida Y."/>
            <person name="Miyazaki K."/>
            <person name="Natsume S."/>
            <person name="Konno N."/>
        </authorList>
    </citation>
    <scope>NUCLEOTIDE SEQUENCE [LARGE SCALE GENOMIC DNA]</scope>
    <source>
        <strain evidence="7 8">NBRC 111202</strain>
    </source>
</reference>
<evidence type="ECO:0000256" key="2">
    <source>
        <dbReference type="ARBA" id="ARBA00010968"/>
    </source>
</evidence>
<organism evidence="7 8">
    <name type="scientific">Lentinula edodes</name>
    <name type="common">Shiitake mushroom</name>
    <name type="synonym">Lentinus edodes</name>
    <dbReference type="NCBI Taxonomy" id="5353"/>
    <lineage>
        <taxon>Eukaryota</taxon>
        <taxon>Fungi</taxon>
        <taxon>Dikarya</taxon>
        <taxon>Basidiomycota</taxon>
        <taxon>Agaricomycotina</taxon>
        <taxon>Agaricomycetes</taxon>
        <taxon>Agaricomycetidae</taxon>
        <taxon>Agaricales</taxon>
        <taxon>Marasmiineae</taxon>
        <taxon>Omphalotaceae</taxon>
        <taxon>Lentinula</taxon>
    </lineage>
</organism>
<keyword evidence="5" id="KW-1133">Transmembrane helix</keyword>
<keyword evidence="3" id="KW-0964">Secreted</keyword>
<comment type="caution">
    <text evidence="7">The sequence shown here is derived from an EMBL/GenBank/DDBJ whole genome shotgun (WGS) entry which is preliminary data.</text>
</comment>
<evidence type="ECO:0000256" key="3">
    <source>
        <dbReference type="ARBA" id="ARBA00022525"/>
    </source>
</evidence>
<feature type="transmembrane region" description="Helical" evidence="5">
    <location>
        <begin position="258"/>
        <end position="275"/>
    </location>
</feature>
<protein>
    <recommendedName>
        <fullName evidence="9">Thioredoxin-like protein</fullName>
    </recommendedName>
</protein>
<accession>A0A1Q3E8Z8</accession>
<evidence type="ECO:0000313" key="7">
    <source>
        <dbReference type="EMBL" id="GAW03713.1"/>
    </source>
</evidence>
<evidence type="ECO:0000256" key="4">
    <source>
        <dbReference type="SAM" id="MobiDB-lite"/>
    </source>
</evidence>
<dbReference type="Proteomes" id="UP000188533">
    <property type="component" value="Unassembled WGS sequence"/>
</dbReference>
<feature type="region of interest" description="Disordered" evidence="4">
    <location>
        <begin position="282"/>
        <end position="327"/>
    </location>
</feature>
<comment type="similarity">
    <text evidence="2">Belongs to the GnRH family.</text>
</comment>
<feature type="compositionally biased region" description="Low complexity" evidence="4">
    <location>
        <begin position="299"/>
        <end position="316"/>
    </location>
</feature>
<keyword evidence="5" id="KW-0812">Transmembrane</keyword>
<dbReference type="GO" id="GO:0005576">
    <property type="term" value="C:extracellular region"/>
    <property type="evidence" value="ECO:0007669"/>
    <property type="project" value="UniProtKB-SubCell"/>
</dbReference>
<dbReference type="AlphaFoldDB" id="A0A1Q3E8Z8"/>
<keyword evidence="6" id="KW-0732">Signal</keyword>
<feature type="region of interest" description="Disordered" evidence="4">
    <location>
        <begin position="28"/>
        <end position="55"/>
    </location>
</feature>
<evidence type="ECO:0000256" key="5">
    <source>
        <dbReference type="SAM" id="Phobius"/>
    </source>
</evidence>
<feature type="signal peptide" evidence="6">
    <location>
        <begin position="1"/>
        <end position="15"/>
    </location>
</feature>
<keyword evidence="5" id="KW-0472">Membrane</keyword>
<dbReference type="EMBL" id="BDGU01000151">
    <property type="protein sequence ID" value="GAW03713.1"/>
    <property type="molecule type" value="Genomic_DNA"/>
</dbReference>
<dbReference type="InterPro" id="IPR002012">
    <property type="entry name" value="GnRH"/>
</dbReference>
<proteinExistence type="inferred from homology"/>
<evidence type="ECO:0000256" key="6">
    <source>
        <dbReference type="SAM" id="SignalP"/>
    </source>
</evidence>
<dbReference type="PROSITE" id="PS00473">
    <property type="entry name" value="GNRH"/>
    <property type="match status" value="1"/>
</dbReference>
<sequence>MIFWLLLSLFSFANGQYFSEGWKPGQAFTNEPSAPAPTGASGHVGEDTPSQRGSLLDSSSISSIFAKIGVNISSIASAAGLSSKAAYPWDPRIPLITDVNYDNTVVNEELTPEEEGNRTWLIVVSTSATNQGGGMSQFVDKIFDETYNETLIAEDMPNLRWGRIDYLNVTYLTTKWGVWQAPTFIILQNRGQTLRFVKPHWLRLREGALREFLTDGTYNEVPRWDSSFAPGGRNEYLLHYLGLILTTIYNITIKVPRWILYILSGSVASFIIQLLHRPPKKDRLKTQASATQKTETVHTPGTSAPAATAASGSTPTQSKAKQRKSKK</sequence>
<evidence type="ECO:0008006" key="9">
    <source>
        <dbReference type="Google" id="ProtNLM"/>
    </source>
</evidence>
<dbReference type="GO" id="GO:0005179">
    <property type="term" value="F:hormone activity"/>
    <property type="evidence" value="ECO:0007669"/>
    <property type="project" value="InterPro"/>
</dbReference>
<gene>
    <name evidence="7" type="ORF">LENED_005457</name>
</gene>
<name>A0A1Q3E8Z8_LENED</name>
<evidence type="ECO:0000313" key="8">
    <source>
        <dbReference type="Proteomes" id="UP000188533"/>
    </source>
</evidence>
<evidence type="ECO:0000256" key="1">
    <source>
        <dbReference type="ARBA" id="ARBA00004613"/>
    </source>
</evidence>
<comment type="subcellular location">
    <subcellularLocation>
        <location evidence="1">Secreted</location>
    </subcellularLocation>
</comment>